<accession>V4A5P9</accession>
<dbReference type="CTD" id="20240021"/>
<gene>
    <name evidence="2" type="ORF">LOTGIDRAFT_165379</name>
</gene>
<dbReference type="EMBL" id="KB202656">
    <property type="protein sequence ID" value="ESO88596.1"/>
    <property type="molecule type" value="Genomic_DNA"/>
</dbReference>
<organism evidence="2 3">
    <name type="scientific">Lottia gigantea</name>
    <name type="common">Giant owl limpet</name>
    <dbReference type="NCBI Taxonomy" id="225164"/>
    <lineage>
        <taxon>Eukaryota</taxon>
        <taxon>Metazoa</taxon>
        <taxon>Spiralia</taxon>
        <taxon>Lophotrochozoa</taxon>
        <taxon>Mollusca</taxon>
        <taxon>Gastropoda</taxon>
        <taxon>Patellogastropoda</taxon>
        <taxon>Lottioidea</taxon>
        <taxon>Lottiidae</taxon>
        <taxon>Lottia</taxon>
    </lineage>
</organism>
<evidence type="ECO:0000313" key="3">
    <source>
        <dbReference type="Proteomes" id="UP000030746"/>
    </source>
</evidence>
<evidence type="ECO:0000256" key="1">
    <source>
        <dbReference type="SAM" id="Phobius"/>
    </source>
</evidence>
<dbReference type="Proteomes" id="UP000030746">
    <property type="component" value="Unassembled WGS sequence"/>
</dbReference>
<dbReference type="KEGG" id="lgi:LOTGIDRAFT_165379"/>
<feature type="transmembrane region" description="Helical" evidence="1">
    <location>
        <begin position="61"/>
        <end position="78"/>
    </location>
</feature>
<evidence type="ECO:0000313" key="2">
    <source>
        <dbReference type="EMBL" id="ESO88596.1"/>
    </source>
</evidence>
<name>V4A5P9_LOTGI</name>
<protein>
    <submittedName>
        <fullName evidence="2">Uncharacterized protein</fullName>
    </submittedName>
</protein>
<dbReference type="RefSeq" id="XP_009060645.1">
    <property type="nucleotide sequence ID" value="XM_009062397.1"/>
</dbReference>
<proteinExistence type="predicted"/>
<reference evidence="2 3" key="1">
    <citation type="journal article" date="2013" name="Nature">
        <title>Insights into bilaterian evolution from three spiralian genomes.</title>
        <authorList>
            <person name="Simakov O."/>
            <person name="Marletaz F."/>
            <person name="Cho S.J."/>
            <person name="Edsinger-Gonzales E."/>
            <person name="Havlak P."/>
            <person name="Hellsten U."/>
            <person name="Kuo D.H."/>
            <person name="Larsson T."/>
            <person name="Lv J."/>
            <person name="Arendt D."/>
            <person name="Savage R."/>
            <person name="Osoegawa K."/>
            <person name="de Jong P."/>
            <person name="Grimwood J."/>
            <person name="Chapman J.A."/>
            <person name="Shapiro H."/>
            <person name="Aerts A."/>
            <person name="Otillar R.P."/>
            <person name="Terry A.Y."/>
            <person name="Boore J.L."/>
            <person name="Grigoriev I.V."/>
            <person name="Lindberg D.R."/>
            <person name="Seaver E.C."/>
            <person name="Weisblat D.A."/>
            <person name="Putnam N.H."/>
            <person name="Rokhsar D.S."/>
        </authorList>
    </citation>
    <scope>NUCLEOTIDE SEQUENCE [LARGE SCALE GENOMIC DNA]</scope>
</reference>
<keyword evidence="1" id="KW-0812">Transmembrane</keyword>
<sequence length="108" mass="11895">MKPETLVMKIIETIETASPAVITFNGKKISITKKLIDKYKYCKVRDDIGLDKIDANAKEGGFLPLLLPLIFGGIAAAIRITKTILSKKADDAKAAEERRHNLALEKEA</sequence>
<keyword evidence="1" id="KW-0472">Membrane</keyword>
<dbReference type="GeneID" id="20240021"/>
<keyword evidence="3" id="KW-1185">Reference proteome</keyword>
<dbReference type="HOGENOM" id="CLU_033372_2_0_1"/>
<keyword evidence="1" id="KW-1133">Transmembrane helix</keyword>
<dbReference type="AlphaFoldDB" id="V4A5P9"/>